<feature type="transmembrane region" description="Helical" evidence="1">
    <location>
        <begin position="86"/>
        <end position="116"/>
    </location>
</feature>
<keyword evidence="1" id="KW-0812">Transmembrane</keyword>
<reference evidence="2 3" key="1">
    <citation type="submission" date="2022-06" db="EMBL/GenBank/DDBJ databases">
        <title>Haloarcula sp. a new haloarchaeum isolate from saline soil.</title>
        <authorList>
            <person name="Strakova D."/>
            <person name="Galisteo C."/>
            <person name="Sanchez-Porro C."/>
            <person name="Ventosa A."/>
        </authorList>
    </citation>
    <scope>NUCLEOTIDE SEQUENCE [LARGE SCALE GENOMIC DNA]</scope>
    <source>
        <strain evidence="2 3">S1CR25-12</strain>
    </source>
</reference>
<dbReference type="Proteomes" id="UP001259659">
    <property type="component" value="Unassembled WGS sequence"/>
</dbReference>
<gene>
    <name evidence="2" type="ORF">NDI56_15855</name>
</gene>
<feature type="transmembrane region" description="Helical" evidence="1">
    <location>
        <begin position="137"/>
        <end position="163"/>
    </location>
</feature>
<dbReference type="RefSeq" id="WP_310920643.1">
    <property type="nucleotide sequence ID" value="NZ_JAMQON010000004.1"/>
</dbReference>
<keyword evidence="3" id="KW-1185">Reference proteome</keyword>
<protein>
    <submittedName>
        <fullName evidence="2">Uncharacterized protein</fullName>
    </submittedName>
</protein>
<dbReference type="EMBL" id="JAMQON010000004">
    <property type="protein sequence ID" value="MDS0260880.1"/>
    <property type="molecule type" value="Genomic_DNA"/>
</dbReference>
<feature type="transmembrane region" description="Helical" evidence="1">
    <location>
        <begin position="175"/>
        <end position="199"/>
    </location>
</feature>
<proteinExistence type="predicted"/>
<evidence type="ECO:0000256" key="1">
    <source>
        <dbReference type="SAM" id="Phobius"/>
    </source>
</evidence>
<feature type="transmembrane region" description="Helical" evidence="1">
    <location>
        <begin position="287"/>
        <end position="310"/>
    </location>
</feature>
<accession>A0ABU2FF35</accession>
<organism evidence="2 3">
    <name type="scientific">Haloarcula saliterrae</name>
    <dbReference type="NCBI Taxonomy" id="2950534"/>
    <lineage>
        <taxon>Archaea</taxon>
        <taxon>Methanobacteriati</taxon>
        <taxon>Methanobacteriota</taxon>
        <taxon>Stenosarchaea group</taxon>
        <taxon>Halobacteria</taxon>
        <taxon>Halobacteriales</taxon>
        <taxon>Haloarculaceae</taxon>
        <taxon>Haloarcula</taxon>
    </lineage>
</organism>
<keyword evidence="1" id="KW-1133">Transmembrane helix</keyword>
<evidence type="ECO:0000313" key="2">
    <source>
        <dbReference type="EMBL" id="MDS0260880.1"/>
    </source>
</evidence>
<feature type="transmembrane region" description="Helical" evidence="1">
    <location>
        <begin position="27"/>
        <end position="45"/>
    </location>
</feature>
<comment type="caution">
    <text evidence="2">The sequence shown here is derived from an EMBL/GenBank/DDBJ whole genome shotgun (WGS) entry which is preliminary data.</text>
</comment>
<name>A0ABU2FF35_9EURY</name>
<feature type="transmembrane region" description="Helical" evidence="1">
    <location>
        <begin position="260"/>
        <end position="280"/>
    </location>
</feature>
<sequence length="359" mass="38496">MPLHAIDDIGDAIDATKSFLLPFAAKTWLKLAVVVFFIGGGGGGFNGLQNVGNFGGQDQPADGGQSFPDGAPTTVDGVLAEFGTELFVIIGLALSLVLVFALLSNLMEFVFVQSLVSREVHVRRYLRENVGNGLRLLVFRLALTALSLLLVVGFLYTVFVTAFGGNVDNITVEGVFAILPLAIVFFLVVGLFQGLATGFTNMFVIPMMLTSDRGVLASWKRLLGSMRRNVKQYLAYLAFSVVLAIGVGIIASILGFVATVLVAIPFVLVAAVCWFFSHWVGLAGGTLVLALFAVMVVLFVLMLLLVTSLIQVPLQAFLRYYAMLVLGDIDEPLDPLPEVRSDIRADEFDDGEPPAADGV</sequence>
<feature type="transmembrane region" description="Helical" evidence="1">
    <location>
        <begin position="233"/>
        <end position="254"/>
    </location>
</feature>
<keyword evidence="1" id="KW-0472">Membrane</keyword>
<evidence type="ECO:0000313" key="3">
    <source>
        <dbReference type="Proteomes" id="UP001259659"/>
    </source>
</evidence>
<dbReference type="InterPro" id="IPR055966">
    <property type="entry name" value="DUF7544"/>
</dbReference>
<dbReference type="Pfam" id="PF24400">
    <property type="entry name" value="DUF7544"/>
    <property type="match status" value="1"/>
</dbReference>